<dbReference type="PANTHER" id="PTHR12993:SF30">
    <property type="entry name" value="N-ACETYL-ALPHA-D-GLUCOSAMINYL L-MALATE DEACETYLASE 1"/>
    <property type="match status" value="1"/>
</dbReference>
<dbReference type="AlphaFoldDB" id="A0A517YRY6"/>
<reference evidence="1 2" key="1">
    <citation type="submission" date="2019-02" db="EMBL/GenBank/DDBJ databases">
        <title>Deep-cultivation of Planctomycetes and their phenomic and genomic characterization uncovers novel biology.</title>
        <authorList>
            <person name="Wiegand S."/>
            <person name="Jogler M."/>
            <person name="Boedeker C."/>
            <person name="Pinto D."/>
            <person name="Vollmers J."/>
            <person name="Rivas-Marin E."/>
            <person name="Kohn T."/>
            <person name="Peeters S.H."/>
            <person name="Heuer A."/>
            <person name="Rast P."/>
            <person name="Oberbeckmann S."/>
            <person name="Bunk B."/>
            <person name="Jeske O."/>
            <person name="Meyerdierks A."/>
            <person name="Storesund J.E."/>
            <person name="Kallscheuer N."/>
            <person name="Luecker S."/>
            <person name="Lage O.M."/>
            <person name="Pohl T."/>
            <person name="Merkel B.J."/>
            <person name="Hornburger P."/>
            <person name="Mueller R.-W."/>
            <person name="Bruemmer F."/>
            <person name="Labrenz M."/>
            <person name="Spormann A.M."/>
            <person name="Op den Camp H."/>
            <person name="Overmann J."/>
            <person name="Amann R."/>
            <person name="Jetten M.S.M."/>
            <person name="Mascher T."/>
            <person name="Medema M.H."/>
            <person name="Devos D.P."/>
            <person name="Kaster A.-K."/>
            <person name="Ovreas L."/>
            <person name="Rohde M."/>
            <person name="Galperin M.Y."/>
            <person name="Jogler C."/>
        </authorList>
    </citation>
    <scope>NUCLEOTIDE SEQUENCE [LARGE SCALE GENOMIC DNA]</scope>
    <source>
        <strain evidence="1 2">KS4</strain>
    </source>
</reference>
<dbReference type="KEGG" id="pcor:KS4_10230"/>
<dbReference type="SUPFAM" id="SSF102588">
    <property type="entry name" value="LmbE-like"/>
    <property type="match status" value="1"/>
</dbReference>
<dbReference type="EMBL" id="CP036425">
    <property type="protein sequence ID" value="QDU32984.1"/>
    <property type="molecule type" value="Genomic_DNA"/>
</dbReference>
<dbReference type="InterPro" id="IPR003737">
    <property type="entry name" value="GlcNAc_PI_deacetylase-related"/>
</dbReference>
<keyword evidence="2" id="KW-1185">Reference proteome</keyword>
<dbReference type="RefSeq" id="WP_145075383.1">
    <property type="nucleotide sequence ID" value="NZ_CP036425.1"/>
</dbReference>
<accession>A0A517YRY6</accession>
<proteinExistence type="predicted"/>
<dbReference type="Proteomes" id="UP000317369">
    <property type="component" value="Chromosome"/>
</dbReference>
<dbReference type="OrthoDB" id="9815144at2"/>
<evidence type="ECO:0000313" key="2">
    <source>
        <dbReference type="Proteomes" id="UP000317369"/>
    </source>
</evidence>
<sequence>MANILVVGPHPDDQELGMGGTIIKLAEQGHNILILDITNGEPTPHGSLEEREKEWTLAAKIMGAPRQLLGLKNREVLHTLDARHAVAGIIREHQAEIIFLPFEEDAHPDHRAVTRIVEDARFDAKLTKIDLPGEPIYPRWMIYYYCTHLRWVANPTFCVDITEQMEKKIDAIKAYHTQFVVPEKNRPIVDWLRSMNAYMGSRIGVPYAEPFFTKEPLGLNGLGSLVGI</sequence>
<dbReference type="GO" id="GO:0016811">
    <property type="term" value="F:hydrolase activity, acting on carbon-nitrogen (but not peptide) bonds, in linear amides"/>
    <property type="evidence" value="ECO:0007669"/>
    <property type="project" value="TreeGrafter"/>
</dbReference>
<gene>
    <name evidence="1" type="ORF">KS4_10230</name>
</gene>
<dbReference type="Pfam" id="PF02585">
    <property type="entry name" value="PIG-L"/>
    <property type="match status" value="1"/>
</dbReference>
<evidence type="ECO:0000313" key="1">
    <source>
        <dbReference type="EMBL" id="QDU32984.1"/>
    </source>
</evidence>
<dbReference type="InterPro" id="IPR024078">
    <property type="entry name" value="LmbE-like_dom_sf"/>
</dbReference>
<organism evidence="1 2">
    <name type="scientific">Poriferisphaera corsica</name>
    <dbReference type="NCBI Taxonomy" id="2528020"/>
    <lineage>
        <taxon>Bacteria</taxon>
        <taxon>Pseudomonadati</taxon>
        <taxon>Planctomycetota</taxon>
        <taxon>Phycisphaerae</taxon>
        <taxon>Phycisphaerales</taxon>
        <taxon>Phycisphaeraceae</taxon>
        <taxon>Poriferisphaera</taxon>
    </lineage>
</organism>
<name>A0A517YRY6_9BACT</name>
<protein>
    <submittedName>
        <fullName evidence="1">Glucosamine-6-phosphate deaminase-like protein</fullName>
    </submittedName>
</protein>
<dbReference type="Gene3D" id="3.40.50.10320">
    <property type="entry name" value="LmbE-like"/>
    <property type="match status" value="1"/>
</dbReference>
<dbReference type="PANTHER" id="PTHR12993">
    <property type="entry name" value="N-ACETYLGLUCOSAMINYL-PHOSPHATIDYLINOSITOL DE-N-ACETYLASE-RELATED"/>
    <property type="match status" value="1"/>
</dbReference>